<dbReference type="SMART" id="SM00363">
    <property type="entry name" value="S4"/>
    <property type="match status" value="1"/>
</dbReference>
<gene>
    <name evidence="11" type="ORF">FHP89_08665</name>
</gene>
<reference evidence="11 12" key="1">
    <citation type="submission" date="2019-07" db="EMBL/GenBank/DDBJ databases">
        <title>The pathways for chlorine oxyanion respiration interact through the shared metabolite chlorate.</title>
        <authorList>
            <person name="Barnum T.P."/>
            <person name="Cheng Y."/>
            <person name="Hill K.A."/>
            <person name="Lucas L.N."/>
            <person name="Carlson H.K."/>
            <person name="Coates J.D."/>
        </authorList>
    </citation>
    <scope>NUCLEOTIDE SEQUENCE [LARGE SCALE GENOMIC DNA]</scope>
    <source>
        <strain evidence="11 12">SFB-1</strain>
    </source>
</reference>
<dbReference type="InterPro" id="IPR042092">
    <property type="entry name" value="PsdUridine_s_RsuA/RluB/E/F_cat"/>
</dbReference>
<comment type="function">
    <text evidence="6">Responsible for synthesis of pseudouridine from uracil-2605 in 23S ribosomal RNA.</text>
</comment>
<feature type="compositionally biased region" description="Low complexity" evidence="9">
    <location>
        <begin position="42"/>
        <end position="51"/>
    </location>
</feature>
<dbReference type="GO" id="GO:0005829">
    <property type="term" value="C:cytosol"/>
    <property type="evidence" value="ECO:0007669"/>
    <property type="project" value="UniProtKB-ARBA"/>
</dbReference>
<dbReference type="CDD" id="cd02556">
    <property type="entry name" value="PseudoU_synth_RluB"/>
    <property type="match status" value="1"/>
</dbReference>
<feature type="compositionally biased region" description="Gly residues" evidence="9">
    <location>
        <begin position="52"/>
        <end position="61"/>
    </location>
</feature>
<dbReference type="Gene3D" id="3.10.290.10">
    <property type="entry name" value="RNA-binding S4 domain"/>
    <property type="match status" value="1"/>
</dbReference>
<evidence type="ECO:0000313" key="12">
    <source>
        <dbReference type="Proteomes" id="UP000318349"/>
    </source>
</evidence>
<dbReference type="FunFam" id="3.30.70.1560:FF:000001">
    <property type="entry name" value="Pseudouridine synthase"/>
    <property type="match status" value="1"/>
</dbReference>
<dbReference type="InterPro" id="IPR036986">
    <property type="entry name" value="S4_RNA-bd_sf"/>
</dbReference>
<dbReference type="SUPFAM" id="SSF55174">
    <property type="entry name" value="Alpha-L RNA-binding motif"/>
    <property type="match status" value="1"/>
</dbReference>
<accession>A0A557SIX7</accession>
<evidence type="ECO:0000256" key="7">
    <source>
        <dbReference type="PROSITE-ProRule" id="PRU00182"/>
    </source>
</evidence>
<dbReference type="EC" id="5.4.99.-" evidence="8"/>
<comment type="similarity">
    <text evidence="1 8">Belongs to the pseudouridine synthase RsuA family.</text>
</comment>
<feature type="compositionally biased region" description="Gly residues" evidence="9">
    <location>
        <begin position="90"/>
        <end position="101"/>
    </location>
</feature>
<comment type="catalytic activity">
    <reaction evidence="5">
        <text>uridine(2605) in 23S rRNA = pseudouridine(2605) in 23S rRNA</text>
        <dbReference type="Rhea" id="RHEA:42520"/>
        <dbReference type="Rhea" id="RHEA-COMP:10095"/>
        <dbReference type="Rhea" id="RHEA-COMP:10096"/>
        <dbReference type="ChEBI" id="CHEBI:65314"/>
        <dbReference type="ChEBI" id="CHEBI:65315"/>
        <dbReference type="EC" id="5.4.99.22"/>
    </reaction>
</comment>
<dbReference type="FunFam" id="3.10.290.10:FF:000003">
    <property type="entry name" value="Pseudouridine synthase"/>
    <property type="match status" value="1"/>
</dbReference>
<dbReference type="InterPro" id="IPR002942">
    <property type="entry name" value="S4_RNA-bd"/>
</dbReference>
<evidence type="ECO:0000256" key="3">
    <source>
        <dbReference type="ARBA" id="ARBA00022884"/>
    </source>
</evidence>
<dbReference type="InterPro" id="IPR020103">
    <property type="entry name" value="PsdUridine_synth_cat_dom_sf"/>
</dbReference>
<dbReference type="Gene3D" id="3.30.70.580">
    <property type="entry name" value="Pseudouridine synthase I, catalytic domain, N-terminal subdomain"/>
    <property type="match status" value="1"/>
</dbReference>
<evidence type="ECO:0000313" key="11">
    <source>
        <dbReference type="EMBL" id="TVO77378.1"/>
    </source>
</evidence>
<dbReference type="GO" id="GO:0000455">
    <property type="term" value="P:enzyme-directed rRNA pseudouridine synthesis"/>
    <property type="evidence" value="ECO:0007669"/>
    <property type="project" value="UniProtKB-ARBA"/>
</dbReference>
<evidence type="ECO:0000256" key="5">
    <source>
        <dbReference type="ARBA" id="ARBA00036944"/>
    </source>
</evidence>
<dbReference type="AlphaFoldDB" id="A0A557SIX7"/>
<dbReference type="GO" id="GO:0003723">
    <property type="term" value="F:RNA binding"/>
    <property type="evidence" value="ECO:0007669"/>
    <property type="project" value="UniProtKB-KW"/>
</dbReference>
<dbReference type="PROSITE" id="PS01149">
    <property type="entry name" value="PSI_RSU"/>
    <property type="match status" value="1"/>
</dbReference>
<dbReference type="InterPro" id="IPR018496">
    <property type="entry name" value="PsdUridine_synth_RsuA/RluB_CS"/>
</dbReference>
<evidence type="ECO:0000256" key="6">
    <source>
        <dbReference type="ARBA" id="ARBA00037383"/>
    </source>
</evidence>
<evidence type="ECO:0000256" key="8">
    <source>
        <dbReference type="RuleBase" id="RU003887"/>
    </source>
</evidence>
<dbReference type="InterPro" id="IPR000748">
    <property type="entry name" value="PsdUridine_synth_RsuA/RluB/E/F"/>
</dbReference>
<evidence type="ECO:0000256" key="2">
    <source>
        <dbReference type="ARBA" id="ARBA00022552"/>
    </source>
</evidence>
<dbReference type="CDD" id="cd00165">
    <property type="entry name" value="S4"/>
    <property type="match status" value="1"/>
</dbReference>
<dbReference type="GO" id="GO:0160139">
    <property type="term" value="F:23S rRNA pseudouridine(2605) synthase activity"/>
    <property type="evidence" value="ECO:0007669"/>
    <property type="project" value="UniProtKB-EC"/>
</dbReference>
<dbReference type="SUPFAM" id="SSF55120">
    <property type="entry name" value="Pseudouridine synthase"/>
    <property type="match status" value="1"/>
</dbReference>
<sequence>MDGNREQRGNQRQNAGGGRGRQRSGGASAGGDGAEVNGNVAPRGGPRQRPSGAGGGRGGSGSQHRSGPQGEANGNVVGAGHQGKPRAAAGRGGQSAKGQGGRRVPEQFAVPERLNKALASIGVASRREIEEMIIAGRISVNEEPAAIGQKVTPTDRIRVNGKLVQLRFETKVPRVLMYHKPEGEIVSRDDPEGRTTVFEQLPKLRHGRWVAVGRLDFNTSGLLLFTDDGALANRLMHPRYEMEREYAVRLLGTLTDEQITLLKSGIELGDGTARFTSVVDRGGEGSNHWYHVVLSEGRNREVRRMFEALQLTVSRLMRVRYGPVLMPSRLKRGQVENLEEALVCQLAGIEAPKAVPSKGRRSRR</sequence>
<dbReference type="InterPro" id="IPR006145">
    <property type="entry name" value="PsdUridine_synth_RsuA/RluA"/>
</dbReference>
<name>A0A557SIX7_9RHOO</name>
<evidence type="ECO:0000256" key="4">
    <source>
        <dbReference type="ARBA" id="ARBA00023235"/>
    </source>
</evidence>
<dbReference type="PROSITE" id="PS50889">
    <property type="entry name" value="S4"/>
    <property type="match status" value="1"/>
</dbReference>
<dbReference type="EMBL" id="VMNI01000007">
    <property type="protein sequence ID" value="TVO77378.1"/>
    <property type="molecule type" value="Genomic_DNA"/>
</dbReference>
<dbReference type="Gene3D" id="3.30.70.1560">
    <property type="entry name" value="Alpha-L RNA-binding motif"/>
    <property type="match status" value="1"/>
</dbReference>
<keyword evidence="2" id="KW-0698">rRNA processing</keyword>
<evidence type="ECO:0000256" key="1">
    <source>
        <dbReference type="ARBA" id="ARBA00008348"/>
    </source>
</evidence>
<evidence type="ECO:0000256" key="9">
    <source>
        <dbReference type="SAM" id="MobiDB-lite"/>
    </source>
</evidence>
<feature type="domain" description="RNA-binding S4" evidence="10">
    <location>
        <begin position="112"/>
        <end position="171"/>
    </location>
</feature>
<dbReference type="Pfam" id="PF01479">
    <property type="entry name" value="S4"/>
    <property type="match status" value="1"/>
</dbReference>
<keyword evidence="4 8" id="KW-0413">Isomerase</keyword>
<protein>
    <recommendedName>
        <fullName evidence="8">Pseudouridine synthase</fullName>
        <ecNumber evidence="8">5.4.99.-</ecNumber>
    </recommendedName>
</protein>
<dbReference type="FunFam" id="3.30.70.580:FF:000009">
    <property type="entry name" value="Pseudouridine synthase"/>
    <property type="match status" value="1"/>
</dbReference>
<organism evidence="11 12">
    <name type="scientific">Denitromonas halophila</name>
    <dbReference type="NCBI Taxonomy" id="1629404"/>
    <lineage>
        <taxon>Bacteria</taxon>
        <taxon>Pseudomonadati</taxon>
        <taxon>Pseudomonadota</taxon>
        <taxon>Betaproteobacteria</taxon>
        <taxon>Rhodocyclales</taxon>
        <taxon>Zoogloeaceae</taxon>
        <taxon>Denitromonas</taxon>
    </lineage>
</organism>
<dbReference type="NCBIfam" id="TIGR00093">
    <property type="entry name" value="pseudouridine synthase"/>
    <property type="match status" value="1"/>
</dbReference>
<proteinExistence type="inferred from homology"/>
<dbReference type="PANTHER" id="PTHR47683:SF3">
    <property type="entry name" value="RIBOSOMAL LARGE SUBUNIT PSEUDOURIDINE SYNTHASE B"/>
    <property type="match status" value="1"/>
</dbReference>
<dbReference type="InterPro" id="IPR050343">
    <property type="entry name" value="RsuA_PseudoU_synthase"/>
</dbReference>
<feature type="region of interest" description="Disordered" evidence="9">
    <location>
        <begin position="1"/>
        <end position="104"/>
    </location>
</feature>
<dbReference type="Proteomes" id="UP000318349">
    <property type="component" value="Unassembled WGS sequence"/>
</dbReference>
<dbReference type="Pfam" id="PF00849">
    <property type="entry name" value="PseudoU_synth_2"/>
    <property type="match status" value="1"/>
</dbReference>
<keyword evidence="3 7" id="KW-0694">RNA-binding</keyword>
<dbReference type="InterPro" id="IPR020094">
    <property type="entry name" value="TruA/RsuA/RluB/E/F_N"/>
</dbReference>
<evidence type="ECO:0000259" key="10">
    <source>
        <dbReference type="SMART" id="SM00363"/>
    </source>
</evidence>
<dbReference type="PANTHER" id="PTHR47683">
    <property type="entry name" value="PSEUDOURIDINE SYNTHASE FAMILY PROTEIN-RELATED"/>
    <property type="match status" value="1"/>
</dbReference>
<comment type="caution">
    <text evidence="11">The sequence shown here is derived from an EMBL/GenBank/DDBJ whole genome shotgun (WGS) entry which is preliminary data.</text>
</comment>